<dbReference type="InterPro" id="IPR025130">
    <property type="entry name" value="DUF4056"/>
</dbReference>
<reference evidence="2" key="1">
    <citation type="submission" date="2009-04" db="EMBL/GenBank/DDBJ databases">
        <title>Novel enterobacterial integrative and conjugative elements (ICEs), including a mobilisable relateive of SPI-7.</title>
        <authorList>
            <person name="Seth-Smith H.M."/>
        </authorList>
    </citation>
    <scope>NUCLEOTIDE SEQUENCE</scope>
    <source>
        <strain evidence="2">CEIM46082</strain>
    </source>
</reference>
<dbReference type="AlphaFoldDB" id="F2Q8F6"/>
<dbReference type="EMBL" id="FN298494">
    <property type="protein sequence ID" value="CAX67888.1"/>
    <property type="molecule type" value="Genomic_DNA"/>
</dbReference>
<dbReference type="Pfam" id="PF13265">
    <property type="entry name" value="DUF4056"/>
    <property type="match status" value="1"/>
</dbReference>
<name>F2Q8F6_SALBN</name>
<evidence type="ECO:0000256" key="1">
    <source>
        <dbReference type="SAM" id="SignalP"/>
    </source>
</evidence>
<evidence type="ECO:0000313" key="2">
    <source>
        <dbReference type="EMBL" id="CAX67888.1"/>
    </source>
</evidence>
<feature type="signal peptide" evidence="1">
    <location>
        <begin position="1"/>
        <end position="17"/>
    </location>
</feature>
<gene>
    <name evidence="2" type="ORF">Sb1_0091</name>
</gene>
<accession>F2Q8F6</accession>
<organism evidence="2">
    <name type="scientific">Salmonella bongori</name>
    <dbReference type="NCBI Taxonomy" id="54736"/>
    <lineage>
        <taxon>Bacteria</taxon>
        <taxon>Pseudomonadati</taxon>
        <taxon>Pseudomonadota</taxon>
        <taxon>Gammaproteobacteria</taxon>
        <taxon>Enterobacterales</taxon>
        <taxon>Enterobacteriaceae</taxon>
        <taxon>Salmonella</taxon>
    </lineage>
</organism>
<protein>
    <recommendedName>
        <fullName evidence="3">DUF4056 domain-containing protein</fullName>
    </recommendedName>
</protein>
<proteinExistence type="predicted"/>
<sequence>MNKSIMLALLLCGQATAASLVDAEDGMLDMSRHLQDNPLGFLPVPVVITEPAVGYGGGLFGLFLHGKGKQVDGQFIPPAMTALGGGGTENGTWFVGGGHRRTWQDDHIRYLIAGGYADINLDIYSGDVAGFSRNNAINTETQGYGGTQKLLFRMGDSPVFLGASLFWAKMDISAKNNPVIDRVWQRVLGDNSTTSALGLAWADETLLPVKHARKVYPVVSHLSPPESLRPCCAFGYDLHVRAVGVPIPVYQIGNVLSLDTLGSHRYNDSALGAVKNIVGLSEEKNGLIYTHRGGFIDIAHVRDTADNTFYLFSRLLPELGRGWRLFYSEELGVRRVQLRAFTPPSAMPQRYSLAAWLAGHLAFQLAQWHEIAQWYGFQSVPGFSEEISAFSPEDLYSNLLGARLAIDVILQGKADSIERYNAAMDEALRHALLQLGVTTVTETERKFRELDGDWWNSKRRVPDKFLVLKRNYNLEHNRLPTPVAYEKTAPYMLTMPAVVAGYQLSHLGELQIYPGADMQSLPVPKAFYGPSQFQRLADRAQEADKTQLERFQK</sequence>
<evidence type="ECO:0008006" key="3">
    <source>
        <dbReference type="Google" id="ProtNLM"/>
    </source>
</evidence>
<keyword evidence="1" id="KW-0732">Signal</keyword>
<feature type="chain" id="PRO_5003285224" description="DUF4056 domain-containing protein" evidence="1">
    <location>
        <begin position="18"/>
        <end position="553"/>
    </location>
</feature>